<reference evidence="1" key="2">
    <citation type="submission" date="2020-09" db="EMBL/GenBank/DDBJ databases">
        <authorList>
            <person name="Sun Q."/>
            <person name="Zhou Y."/>
        </authorList>
    </citation>
    <scope>NUCLEOTIDE SEQUENCE</scope>
    <source>
        <strain evidence="1">CGMCC 1.15880</strain>
    </source>
</reference>
<accession>A0A916R3Z1</accession>
<dbReference type="Proteomes" id="UP000628017">
    <property type="component" value="Unassembled WGS sequence"/>
</dbReference>
<name>A0A916R3Z1_9RHOB</name>
<organism evidence="1 2">
    <name type="scientific">Neptunicoccus cionae</name>
    <dbReference type="NCBI Taxonomy" id="2035344"/>
    <lineage>
        <taxon>Bacteria</taxon>
        <taxon>Pseudomonadati</taxon>
        <taxon>Pseudomonadota</taxon>
        <taxon>Alphaproteobacteria</taxon>
        <taxon>Rhodobacterales</taxon>
        <taxon>Paracoccaceae</taxon>
        <taxon>Neptunicoccus</taxon>
    </lineage>
</organism>
<keyword evidence="2" id="KW-1185">Reference proteome</keyword>
<dbReference type="RefSeq" id="WP_188678758.1">
    <property type="nucleotide sequence ID" value="NZ_BMKA01000009.1"/>
</dbReference>
<gene>
    <name evidence="1" type="ORF">GCM10011498_37230</name>
</gene>
<evidence type="ECO:0000313" key="2">
    <source>
        <dbReference type="Proteomes" id="UP000628017"/>
    </source>
</evidence>
<evidence type="ECO:0000313" key="1">
    <source>
        <dbReference type="EMBL" id="GGA32596.1"/>
    </source>
</evidence>
<dbReference type="AlphaFoldDB" id="A0A916R3Z1"/>
<proteinExistence type="predicted"/>
<dbReference type="EMBL" id="BMKA01000009">
    <property type="protein sequence ID" value="GGA32596.1"/>
    <property type="molecule type" value="Genomic_DNA"/>
</dbReference>
<reference evidence="1" key="1">
    <citation type="journal article" date="2014" name="Int. J. Syst. Evol. Microbiol.">
        <title>Complete genome sequence of Corynebacterium casei LMG S-19264T (=DSM 44701T), isolated from a smear-ripened cheese.</title>
        <authorList>
            <consortium name="US DOE Joint Genome Institute (JGI-PGF)"/>
            <person name="Walter F."/>
            <person name="Albersmeier A."/>
            <person name="Kalinowski J."/>
            <person name="Ruckert C."/>
        </authorList>
    </citation>
    <scope>NUCLEOTIDE SEQUENCE</scope>
    <source>
        <strain evidence="1">CGMCC 1.15880</strain>
    </source>
</reference>
<comment type="caution">
    <text evidence="1">The sequence shown here is derived from an EMBL/GenBank/DDBJ whole genome shotgun (WGS) entry which is preliminary data.</text>
</comment>
<protein>
    <submittedName>
        <fullName evidence="1">Uncharacterized protein</fullName>
    </submittedName>
</protein>
<sequence>MPDIQNARHIGMRRAAALANLSLDQQLDLICEGLPALMGSVQSLLDAAKELSDHPRSAAILSRNASEEIAKILILVDLVRCPNRLRASKTSAMIKWFYNHLARLIYVEAQSWKPMSVQQLQDYIDTRRPSHYLEGAIGEYILPNHEVFQRESDMYADIICHDDGTLHWHDPNEMHRNSDLPFDFLGECSAPRPWQVCVALRDFGLFTREGLGIMSDAWSKTDFREEETWHDAKARVEEMLVACEKAGVIAKHAQQDQVSCLYNSWQMPMYHLEFSQINVSLDELRAQQERNLAMEMGY</sequence>